<dbReference type="Gene3D" id="1.20.1280.290">
    <property type="match status" value="1"/>
</dbReference>
<proteinExistence type="predicted"/>
<evidence type="ECO:0000313" key="3">
    <source>
        <dbReference type="Proteomes" id="UP000003434"/>
    </source>
</evidence>
<keyword evidence="1" id="KW-0472">Membrane</keyword>
<dbReference type="Pfam" id="PF03083">
    <property type="entry name" value="MtN3_slv"/>
    <property type="match status" value="1"/>
</dbReference>
<comment type="caution">
    <text evidence="2">The sequence shown here is derived from an EMBL/GenBank/DDBJ whole genome shotgun (WGS) entry which is preliminary data.</text>
</comment>
<feature type="transmembrane region" description="Helical" evidence="1">
    <location>
        <begin position="17"/>
        <end position="35"/>
    </location>
</feature>
<evidence type="ECO:0000313" key="2">
    <source>
        <dbReference type="EMBL" id="EFU75279.1"/>
    </source>
</evidence>
<organism evidence="2 3">
    <name type="scientific">Lachnoanaerobaculum saburreum DSM 3986</name>
    <dbReference type="NCBI Taxonomy" id="887325"/>
    <lineage>
        <taxon>Bacteria</taxon>
        <taxon>Bacillati</taxon>
        <taxon>Bacillota</taxon>
        <taxon>Clostridia</taxon>
        <taxon>Lachnospirales</taxon>
        <taxon>Lachnospiraceae</taxon>
        <taxon>Lachnoanaerobaculum</taxon>
    </lineage>
</organism>
<dbReference type="HOGENOM" id="CLU_163406_1_0_9"/>
<dbReference type="eggNOG" id="COG4095">
    <property type="taxonomic scope" value="Bacteria"/>
</dbReference>
<protein>
    <recommendedName>
        <fullName evidence="4">MtN3/saliva family protein</fullName>
    </recommendedName>
</protein>
<dbReference type="GO" id="GO:0016020">
    <property type="term" value="C:membrane"/>
    <property type="evidence" value="ECO:0007669"/>
    <property type="project" value="InterPro"/>
</dbReference>
<dbReference type="EMBL" id="AEPW01000108">
    <property type="protein sequence ID" value="EFU75279.1"/>
    <property type="molecule type" value="Genomic_DNA"/>
</dbReference>
<name>E6LSA6_9FIRM</name>
<feature type="transmembrane region" description="Helical" evidence="1">
    <location>
        <begin position="47"/>
        <end position="67"/>
    </location>
</feature>
<keyword evidence="1" id="KW-0812">Transmembrane</keyword>
<dbReference type="Proteomes" id="UP000003434">
    <property type="component" value="Unassembled WGS sequence"/>
</dbReference>
<reference evidence="2 3" key="1">
    <citation type="submission" date="2010-12" db="EMBL/GenBank/DDBJ databases">
        <authorList>
            <person name="Muzny D."/>
            <person name="Qin X."/>
            <person name="Deng J."/>
            <person name="Jiang H."/>
            <person name="Liu Y."/>
            <person name="Qu J."/>
            <person name="Song X.-Z."/>
            <person name="Zhang L."/>
            <person name="Thornton R."/>
            <person name="Coyle M."/>
            <person name="Francisco L."/>
            <person name="Jackson L."/>
            <person name="Javaid M."/>
            <person name="Korchina V."/>
            <person name="Kovar C."/>
            <person name="Mata R."/>
            <person name="Mathew T."/>
            <person name="Ngo R."/>
            <person name="Nguyen L."/>
            <person name="Nguyen N."/>
            <person name="Okwuonu G."/>
            <person name="Ongeri F."/>
            <person name="Pham C."/>
            <person name="Simmons D."/>
            <person name="Wilczek-Boney K."/>
            <person name="Hale W."/>
            <person name="Jakkamsetti A."/>
            <person name="Pham P."/>
            <person name="Ruth R."/>
            <person name="San Lucas F."/>
            <person name="Warren J."/>
            <person name="Zhang J."/>
            <person name="Zhao Z."/>
            <person name="Zhou C."/>
            <person name="Zhu D."/>
            <person name="Lee S."/>
            <person name="Bess C."/>
            <person name="Blankenburg K."/>
            <person name="Forbes L."/>
            <person name="Fu Q."/>
            <person name="Gubbala S."/>
            <person name="Hirani K."/>
            <person name="Jayaseelan J.C."/>
            <person name="Lara F."/>
            <person name="Munidasa M."/>
            <person name="Palculict T."/>
            <person name="Patil S."/>
            <person name="Pu L.-L."/>
            <person name="Saada N."/>
            <person name="Tang L."/>
            <person name="Weissenberger G."/>
            <person name="Zhu Y."/>
            <person name="Hemphill L."/>
            <person name="Shang Y."/>
            <person name="Youmans B."/>
            <person name="Ayvaz T."/>
            <person name="Ross M."/>
            <person name="Santibanez J."/>
            <person name="Aqrawi P."/>
            <person name="Gross S."/>
            <person name="Joshi V."/>
            <person name="Fowler G."/>
            <person name="Nazareth L."/>
            <person name="Reid J."/>
            <person name="Worley K."/>
            <person name="Petrosino J."/>
            <person name="Highlander S."/>
            <person name="Gibbs R."/>
        </authorList>
    </citation>
    <scope>NUCLEOTIDE SEQUENCE [LARGE SCALE GENOMIC DNA]</scope>
    <source>
        <strain evidence="2 3">DSM 3986</strain>
    </source>
</reference>
<dbReference type="AlphaFoldDB" id="E6LSA6"/>
<sequence length="94" mass="10326">MALDMRGINMSEKNLEIMGWIGTALSVIMYISYVPQIVGNLHGHKTFFLQPLAATINCSIWTVYGLLLEKRDYPLSAANLPGVIFGLIATITAL</sequence>
<evidence type="ECO:0008006" key="4">
    <source>
        <dbReference type="Google" id="ProtNLM"/>
    </source>
</evidence>
<evidence type="ECO:0000256" key="1">
    <source>
        <dbReference type="SAM" id="Phobius"/>
    </source>
</evidence>
<dbReference type="InterPro" id="IPR004316">
    <property type="entry name" value="SWEET_rpt"/>
</dbReference>
<feature type="transmembrane region" description="Helical" evidence="1">
    <location>
        <begin position="73"/>
        <end position="93"/>
    </location>
</feature>
<accession>E6LSA6</accession>
<gene>
    <name evidence="2" type="ORF">HMPREF0381_2841</name>
</gene>
<keyword evidence="1" id="KW-1133">Transmembrane helix</keyword>